<protein>
    <submittedName>
        <fullName evidence="2">Uncharacterized protein HemY</fullName>
    </submittedName>
</protein>
<feature type="transmembrane region" description="Helical" evidence="1">
    <location>
        <begin position="6"/>
        <end position="31"/>
    </location>
</feature>
<evidence type="ECO:0000256" key="1">
    <source>
        <dbReference type="SAM" id="Phobius"/>
    </source>
</evidence>
<dbReference type="Proteomes" id="UP001549257">
    <property type="component" value="Unassembled WGS sequence"/>
</dbReference>
<dbReference type="RefSeq" id="WP_354023564.1">
    <property type="nucleotide sequence ID" value="NZ_JBEPSJ010000001.1"/>
</dbReference>
<keyword evidence="1" id="KW-0812">Transmembrane</keyword>
<name>A0ABV2QK19_9MICO</name>
<dbReference type="EMBL" id="JBEPSJ010000001">
    <property type="protein sequence ID" value="MET4581390.1"/>
    <property type="molecule type" value="Genomic_DNA"/>
</dbReference>
<comment type="caution">
    <text evidence="2">The sequence shown here is derived from an EMBL/GenBank/DDBJ whole genome shotgun (WGS) entry which is preliminary data.</text>
</comment>
<gene>
    <name evidence="2" type="ORF">ABIE21_000880</name>
</gene>
<proteinExistence type="predicted"/>
<sequence length="98" mass="10368">MAFGNSLFPVVFIAIALVAVAVFVVAIVSVVRNSRRVRQHGLDPMTLQADLAAKVMRSDLLSGGQSKAQRLAELDAMLTEGVITPAEHAAARAAILRS</sequence>
<evidence type="ECO:0000313" key="2">
    <source>
        <dbReference type="EMBL" id="MET4581390.1"/>
    </source>
</evidence>
<keyword evidence="3" id="KW-1185">Reference proteome</keyword>
<keyword evidence="1" id="KW-1133">Transmembrane helix</keyword>
<evidence type="ECO:0000313" key="3">
    <source>
        <dbReference type="Proteomes" id="UP001549257"/>
    </source>
</evidence>
<keyword evidence="1" id="KW-0472">Membrane</keyword>
<organism evidence="2 3">
    <name type="scientific">Conyzicola nivalis</name>
    <dbReference type="NCBI Taxonomy" id="1477021"/>
    <lineage>
        <taxon>Bacteria</taxon>
        <taxon>Bacillati</taxon>
        <taxon>Actinomycetota</taxon>
        <taxon>Actinomycetes</taxon>
        <taxon>Micrococcales</taxon>
        <taxon>Microbacteriaceae</taxon>
        <taxon>Conyzicola</taxon>
    </lineage>
</organism>
<accession>A0ABV2QK19</accession>
<reference evidence="2 3" key="1">
    <citation type="submission" date="2024-06" db="EMBL/GenBank/DDBJ databases">
        <title>Sorghum-associated microbial communities from plants grown in Nebraska, USA.</title>
        <authorList>
            <person name="Schachtman D."/>
        </authorList>
    </citation>
    <scope>NUCLEOTIDE SEQUENCE [LARGE SCALE GENOMIC DNA]</scope>
    <source>
        <strain evidence="2 3">2857</strain>
    </source>
</reference>